<dbReference type="AlphaFoldDB" id="A0A0H2RTF6"/>
<evidence type="ECO:0000259" key="5">
    <source>
        <dbReference type="PROSITE" id="PS50118"/>
    </source>
</evidence>
<dbReference type="SUPFAM" id="SSF47095">
    <property type="entry name" value="HMG-box"/>
    <property type="match status" value="1"/>
</dbReference>
<dbReference type="PANTHER" id="PTHR45789:SF2">
    <property type="entry name" value="FI18025P1"/>
    <property type="match status" value="1"/>
</dbReference>
<keyword evidence="7" id="KW-1185">Reference proteome</keyword>
<feature type="compositionally biased region" description="Polar residues" evidence="4">
    <location>
        <begin position="51"/>
        <end position="61"/>
    </location>
</feature>
<evidence type="ECO:0000256" key="2">
    <source>
        <dbReference type="ARBA" id="ARBA00023242"/>
    </source>
</evidence>
<dbReference type="Gene3D" id="1.10.30.10">
    <property type="entry name" value="High mobility group box domain"/>
    <property type="match status" value="1"/>
</dbReference>
<dbReference type="Pfam" id="PF00505">
    <property type="entry name" value="HMG_box"/>
    <property type="match status" value="1"/>
</dbReference>
<keyword evidence="2 3" id="KW-0539">Nucleus</keyword>
<name>A0A0H2RTF6_9AGAM</name>
<protein>
    <recommendedName>
        <fullName evidence="5">HMG box domain-containing protein</fullName>
    </recommendedName>
</protein>
<evidence type="ECO:0000313" key="7">
    <source>
        <dbReference type="Proteomes" id="UP000053477"/>
    </source>
</evidence>
<feature type="compositionally biased region" description="Low complexity" evidence="4">
    <location>
        <begin position="271"/>
        <end position="283"/>
    </location>
</feature>
<dbReference type="GO" id="GO:0005634">
    <property type="term" value="C:nucleus"/>
    <property type="evidence" value="ECO:0007669"/>
    <property type="project" value="UniProtKB-UniRule"/>
</dbReference>
<dbReference type="STRING" id="27342.A0A0H2RTF6"/>
<feature type="compositionally biased region" description="Polar residues" evidence="4">
    <location>
        <begin position="131"/>
        <end position="148"/>
    </location>
</feature>
<feature type="compositionally biased region" description="Low complexity" evidence="4">
    <location>
        <begin position="437"/>
        <end position="464"/>
    </location>
</feature>
<feature type="region of interest" description="Disordered" evidence="4">
    <location>
        <begin position="220"/>
        <end position="296"/>
    </location>
</feature>
<accession>A0A0H2RTF6</accession>
<organism evidence="6 7">
    <name type="scientific">Schizopora paradoxa</name>
    <dbReference type="NCBI Taxonomy" id="27342"/>
    <lineage>
        <taxon>Eukaryota</taxon>
        <taxon>Fungi</taxon>
        <taxon>Dikarya</taxon>
        <taxon>Basidiomycota</taxon>
        <taxon>Agaricomycotina</taxon>
        <taxon>Agaricomycetes</taxon>
        <taxon>Hymenochaetales</taxon>
        <taxon>Schizoporaceae</taxon>
        <taxon>Schizopora</taxon>
    </lineage>
</organism>
<feature type="compositionally biased region" description="Polar residues" evidence="4">
    <location>
        <begin position="728"/>
        <end position="741"/>
    </location>
</feature>
<feature type="region of interest" description="Disordered" evidence="4">
    <location>
        <begin position="1"/>
        <end position="156"/>
    </location>
</feature>
<evidence type="ECO:0000256" key="3">
    <source>
        <dbReference type="PROSITE-ProRule" id="PRU00267"/>
    </source>
</evidence>
<evidence type="ECO:0000256" key="4">
    <source>
        <dbReference type="SAM" id="MobiDB-lite"/>
    </source>
</evidence>
<feature type="compositionally biased region" description="Basic and acidic residues" evidence="4">
    <location>
        <begin position="742"/>
        <end position="752"/>
    </location>
</feature>
<gene>
    <name evidence="6" type="ORF">SCHPADRAFT_944719</name>
</gene>
<feature type="region of interest" description="Disordered" evidence="4">
    <location>
        <begin position="376"/>
        <end position="479"/>
    </location>
</feature>
<dbReference type="GO" id="GO:0000978">
    <property type="term" value="F:RNA polymerase II cis-regulatory region sequence-specific DNA binding"/>
    <property type="evidence" value="ECO:0007669"/>
    <property type="project" value="TreeGrafter"/>
</dbReference>
<evidence type="ECO:0000256" key="1">
    <source>
        <dbReference type="ARBA" id="ARBA00023125"/>
    </source>
</evidence>
<dbReference type="InParanoid" id="A0A0H2RTF6"/>
<dbReference type="PANTHER" id="PTHR45789">
    <property type="entry name" value="FI18025P1"/>
    <property type="match status" value="1"/>
</dbReference>
<reference evidence="6 7" key="1">
    <citation type="submission" date="2015-04" db="EMBL/GenBank/DDBJ databases">
        <title>Complete genome sequence of Schizopora paradoxa KUC8140, a cosmopolitan wood degrader in East Asia.</title>
        <authorList>
            <consortium name="DOE Joint Genome Institute"/>
            <person name="Min B."/>
            <person name="Park H."/>
            <person name="Jang Y."/>
            <person name="Kim J.-J."/>
            <person name="Kim K.H."/>
            <person name="Pangilinan J."/>
            <person name="Lipzen A."/>
            <person name="Riley R."/>
            <person name="Grigoriev I.V."/>
            <person name="Spatafora J.W."/>
            <person name="Choi I.-G."/>
        </authorList>
    </citation>
    <scope>NUCLEOTIDE SEQUENCE [LARGE SCALE GENOMIC DNA]</scope>
    <source>
        <strain evidence="6 7">KUC8140</strain>
    </source>
</reference>
<keyword evidence="1 3" id="KW-0238">DNA-binding</keyword>
<feature type="region of interest" description="Disordered" evidence="4">
    <location>
        <begin position="785"/>
        <end position="810"/>
    </location>
</feature>
<feature type="compositionally biased region" description="Polar residues" evidence="4">
    <location>
        <begin position="790"/>
        <end position="802"/>
    </location>
</feature>
<feature type="DNA-binding region" description="HMG box" evidence="3">
    <location>
        <begin position="153"/>
        <end position="222"/>
    </location>
</feature>
<dbReference type="InterPro" id="IPR009071">
    <property type="entry name" value="HMG_box_dom"/>
</dbReference>
<feature type="compositionally biased region" description="Low complexity" evidence="4">
    <location>
        <begin position="409"/>
        <end position="421"/>
    </location>
</feature>
<feature type="region of interest" description="Disordered" evidence="4">
    <location>
        <begin position="728"/>
        <end position="763"/>
    </location>
</feature>
<dbReference type="CDD" id="cd01389">
    <property type="entry name" value="HMG-box_ROX1-like"/>
    <property type="match status" value="1"/>
</dbReference>
<dbReference type="EMBL" id="KQ086106">
    <property type="protein sequence ID" value="KLO08106.1"/>
    <property type="molecule type" value="Genomic_DNA"/>
</dbReference>
<feature type="domain" description="HMG box" evidence="5">
    <location>
        <begin position="153"/>
        <end position="222"/>
    </location>
</feature>
<proteinExistence type="predicted"/>
<evidence type="ECO:0000313" key="6">
    <source>
        <dbReference type="EMBL" id="KLO08106.1"/>
    </source>
</evidence>
<dbReference type="OrthoDB" id="6247875at2759"/>
<sequence>MPAVRTQKGQGVATMNLKRSASASGGVEDAFHLTWTSPPPPSLSSPGEPTISFSFAPNVTPGTFIAPPPSEDEEIPSEESSLFPEPPAVGGGDGDGLPELVAPANSMSSNKRRKRSAKSSASTPAPDDIASPTSPSSNALDCTTNPSSEPAHIPRPPNAFILFRSSFIRSQHVSAQIEGNHGTLSKIVGMVWHALPFREREVWQAKARKALAEHRRKYPGYSFRPAKDRSRGGGGAGGGNGNGGNSGGTGGSGGGASEDGRAKRDGSIPPTSTSSSTSTTGTTTKRKQREVGPRDVARCEQIAALLSKGLKGKDLEDAIKEFDAKRAPVVITPRFEVPITALQYEGGGGVSSKMSTTTTTPKQELDTMMDTMQMQGMDDQRPSVRKYRRSSSAPLLEAEHSKAAQFMRSASPSPLSSAPFSTMSATTAYTSPPRPQSSFASSTSGSGPASASGEPRTPTQPTYRTQRKRSTSSSPPLRQRTLMTQASLQCMNFYQPHHTQPQHTQQSHQQQSQPPQLTLNTASLGAYGVGAQAGGPMSAPVDSASSSSYMYGQEGSADVFFDIDGSDPSMWYASPSASAAGSSVGGLDDAGMGGGSEFGVGGGFVGQDSWANDFNTFSFHATPSSAISPSAATSPIKPSPLSPLSNITSAAECYSPFQQTPPPNSSSQDVVDPSMPMLVERPYDPLDHQLEPMVQLQSSHLQQNQQQAHQHLAAPIPHHALQIQTTNLPSWSTPSASASEYSHTHSPHDPYSTHHFGGGAYDASSQHQALTPYASSVSDYDYGSMGTGAGSPTSPSTASQAHTPREGSADICASFPSANAQVSYNGFKFEGYYPGEHEQQQHESSKMLVQQHGVGMQGQQGVGMQGQGQGQGGHGGMMIDMEALNGALAPFM</sequence>
<dbReference type="GO" id="GO:0000981">
    <property type="term" value="F:DNA-binding transcription factor activity, RNA polymerase II-specific"/>
    <property type="evidence" value="ECO:0007669"/>
    <property type="project" value="TreeGrafter"/>
</dbReference>
<dbReference type="PROSITE" id="PS50118">
    <property type="entry name" value="HMG_BOX_2"/>
    <property type="match status" value="1"/>
</dbReference>
<dbReference type="Proteomes" id="UP000053477">
    <property type="component" value="Unassembled WGS sequence"/>
</dbReference>
<dbReference type="InterPro" id="IPR036910">
    <property type="entry name" value="HMG_box_dom_sf"/>
</dbReference>
<dbReference type="SMART" id="SM00398">
    <property type="entry name" value="HMG"/>
    <property type="match status" value="1"/>
</dbReference>
<dbReference type="InterPro" id="IPR051356">
    <property type="entry name" value="SOX/SOX-like_TF"/>
</dbReference>
<feature type="compositionally biased region" description="Gly residues" evidence="4">
    <location>
        <begin position="232"/>
        <end position="257"/>
    </location>
</feature>